<dbReference type="Proteomes" id="UP001529380">
    <property type="component" value="Unassembled WGS sequence"/>
</dbReference>
<accession>A0ABT7UPT6</accession>
<evidence type="ECO:0000313" key="2">
    <source>
        <dbReference type="Proteomes" id="UP001529380"/>
    </source>
</evidence>
<evidence type="ECO:0000313" key="1">
    <source>
        <dbReference type="EMBL" id="MDM8200348.1"/>
    </source>
</evidence>
<proteinExistence type="predicted"/>
<organism evidence="1 2">
    <name type="scientific">Allofournierella massiliensis</name>
    <dbReference type="NCBI Taxonomy" id="1650663"/>
    <lineage>
        <taxon>Bacteria</taxon>
        <taxon>Bacillati</taxon>
        <taxon>Bacillota</taxon>
        <taxon>Clostridia</taxon>
        <taxon>Eubacteriales</taxon>
        <taxon>Oscillospiraceae</taxon>
        <taxon>Allofournierella</taxon>
    </lineage>
</organism>
<sequence length="74" mass="8507">MDEVKELEEWTEIEKRLLAVADGEVVWPVYGKDGQRQDQLPPPALRMHALELLLKHHEERGQAAPRVVLVDDIV</sequence>
<gene>
    <name evidence="1" type="ORF">QUW08_03430</name>
</gene>
<reference evidence="1 2" key="2">
    <citation type="submission" date="2023-06" db="EMBL/GenBank/DDBJ databases">
        <title>Identification and characterization of horizontal gene transfer across gut microbiota members of farm animals based on homology search.</title>
        <authorList>
            <person name="Schwarzerova J."/>
            <person name="Nykrynova M."/>
            <person name="Jureckova K."/>
            <person name="Cejkova D."/>
            <person name="Rychlik I."/>
        </authorList>
    </citation>
    <scope>NUCLEOTIDE SEQUENCE [LARGE SCALE GENOMIC DNA]</scope>
    <source>
        <strain evidence="1 2">ET340</strain>
    </source>
</reference>
<reference evidence="1 2" key="3">
    <citation type="submission" date="2023-06" db="EMBL/GenBank/DDBJ databases">
        <authorList>
            <person name="Zeman M."/>
            <person name="Kubasova T."/>
            <person name="Jahodarova E."/>
            <person name="Nykrynova M."/>
            <person name="Rychlik I."/>
        </authorList>
    </citation>
    <scope>NUCLEOTIDE SEQUENCE [LARGE SCALE GENOMIC DNA]</scope>
    <source>
        <strain evidence="1 2">ET340</strain>
    </source>
</reference>
<comment type="caution">
    <text evidence="1">The sequence shown here is derived from an EMBL/GenBank/DDBJ whole genome shotgun (WGS) entry which is preliminary data.</text>
</comment>
<dbReference type="EMBL" id="JAUDCL010000004">
    <property type="protein sequence ID" value="MDM8200348.1"/>
    <property type="molecule type" value="Genomic_DNA"/>
</dbReference>
<reference evidence="2" key="1">
    <citation type="submission" date="2023-06" db="EMBL/GenBank/DDBJ databases">
        <title>Identification and characterization of horizontal gene transfer across gut microbiota members of farm animals based on homology search.</title>
        <authorList>
            <person name="Zeman M."/>
            <person name="Kubasova T."/>
            <person name="Jahodarova E."/>
            <person name="Nykrynova M."/>
            <person name="Rychlik I."/>
        </authorList>
    </citation>
    <scope>NUCLEOTIDE SEQUENCE [LARGE SCALE GENOMIC DNA]</scope>
    <source>
        <strain evidence="2">ET340</strain>
    </source>
</reference>
<name>A0ABT7UPT6_9FIRM</name>
<dbReference type="RefSeq" id="WP_087293538.1">
    <property type="nucleotide sequence ID" value="NZ_JAUDCL010000004.1"/>
</dbReference>
<protein>
    <submittedName>
        <fullName evidence="1">Uncharacterized protein</fullName>
    </submittedName>
</protein>
<keyword evidence="2" id="KW-1185">Reference proteome</keyword>